<protein>
    <submittedName>
        <fullName evidence="4">[FeFe] hydrogenase H-cluster maturation GTPase HydF</fullName>
    </submittedName>
</protein>
<reference evidence="4 5" key="1">
    <citation type="submission" date="2017-03" db="EMBL/GenBank/DDBJ databases">
        <title>Draft Genome sequence of Marispirochaeta sp. strain JC444.</title>
        <authorList>
            <person name="Shivani Y."/>
            <person name="Subhash Y."/>
            <person name="Sasikala C."/>
            <person name="Ramana C."/>
        </authorList>
    </citation>
    <scope>NUCLEOTIDE SEQUENCE [LARGE SCALE GENOMIC DNA]</scope>
    <source>
        <strain evidence="4 5">JC444</strain>
    </source>
</reference>
<name>A0A1Y1RTR4_9SPIO</name>
<dbReference type="InterPro" id="IPR027417">
    <property type="entry name" value="P-loop_NTPase"/>
</dbReference>
<evidence type="ECO:0000259" key="2">
    <source>
        <dbReference type="Pfam" id="PF18128"/>
    </source>
</evidence>
<evidence type="ECO:0000313" key="5">
    <source>
        <dbReference type="Proteomes" id="UP000192343"/>
    </source>
</evidence>
<feature type="domain" description="Hydrogen maturase F dimerization" evidence="2">
    <location>
        <begin position="179"/>
        <end position="276"/>
    </location>
</feature>
<dbReference type="EMBL" id="MWQY01000026">
    <property type="protein sequence ID" value="ORC31183.1"/>
    <property type="molecule type" value="Genomic_DNA"/>
</dbReference>
<keyword evidence="5" id="KW-1185">Reference proteome</keyword>
<dbReference type="SUPFAM" id="SSF52540">
    <property type="entry name" value="P-loop containing nucleoside triphosphate hydrolases"/>
    <property type="match status" value="1"/>
</dbReference>
<dbReference type="Pfam" id="PF18133">
    <property type="entry name" value="HydF_tetramer"/>
    <property type="match status" value="1"/>
</dbReference>
<dbReference type="Gene3D" id="3.40.50.300">
    <property type="entry name" value="P-loop containing nucleotide triphosphate hydrolases"/>
    <property type="match status" value="1"/>
</dbReference>
<dbReference type="InterPro" id="IPR023873">
    <property type="entry name" value="FeFe-hyd_GTPase_HydF"/>
</dbReference>
<dbReference type="PANTHER" id="PTHR42714">
    <property type="entry name" value="TRNA MODIFICATION GTPASE GTPBP3"/>
    <property type="match status" value="1"/>
</dbReference>
<dbReference type="GO" id="GO:0005737">
    <property type="term" value="C:cytoplasm"/>
    <property type="evidence" value="ECO:0007669"/>
    <property type="project" value="TreeGrafter"/>
</dbReference>
<comment type="caution">
    <text evidence="4">The sequence shown here is derived from an EMBL/GenBank/DDBJ whole genome shotgun (WGS) entry which is preliminary data.</text>
</comment>
<dbReference type="GO" id="GO:0002098">
    <property type="term" value="P:tRNA wobble uridine modification"/>
    <property type="evidence" value="ECO:0007669"/>
    <property type="project" value="TreeGrafter"/>
</dbReference>
<dbReference type="GO" id="GO:0005525">
    <property type="term" value="F:GTP binding"/>
    <property type="evidence" value="ECO:0007669"/>
    <property type="project" value="InterPro"/>
</dbReference>
<evidence type="ECO:0000313" key="4">
    <source>
        <dbReference type="EMBL" id="ORC31183.1"/>
    </source>
</evidence>
<dbReference type="AlphaFoldDB" id="A0A1Y1RTR4"/>
<dbReference type="Pfam" id="PF01926">
    <property type="entry name" value="MMR_HSR1"/>
    <property type="match status" value="1"/>
</dbReference>
<dbReference type="CDD" id="cd00880">
    <property type="entry name" value="Era_like"/>
    <property type="match status" value="1"/>
</dbReference>
<gene>
    <name evidence="4" type="ORF">B4O97_17375</name>
</gene>
<dbReference type="Gene3D" id="3.40.50.11420">
    <property type="match status" value="1"/>
</dbReference>
<dbReference type="InterPro" id="IPR005225">
    <property type="entry name" value="Small_GTP-bd"/>
</dbReference>
<evidence type="ECO:0000259" key="3">
    <source>
        <dbReference type="Pfam" id="PF18133"/>
    </source>
</evidence>
<dbReference type="STRING" id="1963862.B4O97_17375"/>
<organism evidence="4 5">
    <name type="scientific">Marispirochaeta aestuarii</name>
    <dbReference type="NCBI Taxonomy" id="1963862"/>
    <lineage>
        <taxon>Bacteria</taxon>
        <taxon>Pseudomonadati</taxon>
        <taxon>Spirochaetota</taxon>
        <taxon>Spirochaetia</taxon>
        <taxon>Spirochaetales</taxon>
        <taxon>Spirochaetaceae</taxon>
        <taxon>Marispirochaeta</taxon>
    </lineage>
</organism>
<dbReference type="Pfam" id="PF18128">
    <property type="entry name" value="HydF_dimer"/>
    <property type="match status" value="1"/>
</dbReference>
<feature type="domain" description="G" evidence="1">
    <location>
        <begin position="11"/>
        <end position="113"/>
    </location>
</feature>
<dbReference type="NCBIfam" id="TIGR03918">
    <property type="entry name" value="GTP_HydF"/>
    <property type="match status" value="1"/>
</dbReference>
<proteinExistence type="predicted"/>
<dbReference type="Proteomes" id="UP000192343">
    <property type="component" value="Unassembled WGS sequence"/>
</dbReference>
<dbReference type="Gene3D" id="3.40.50.11410">
    <property type="match status" value="1"/>
</dbReference>
<sequence length="399" mass="43757">MKSTPLAEQSRIVLLGIRNAGKSSLMNALFGKKVAIVSGQPGTTTDPVTRSFEIPGLGPAAIVDTAGIDDEGELGTLRIKAAMERTRSADMVIMVSPGHLSPTEAEEQLYSRLFGRAAENGKAPALLVLTHGRENLDKKKRGWLESTGGFCVENPEAKGIAELIAAIGKIAPAAEPTPLEGLVSEGDLILLVTPIDLAAPKGRLILPQVETLRDALDRDCASLVVKERELFRFYQALKEPPKLVITDSQAFHKVAADIPEDQPLTSFSILFARKKGELDRYNPGLAALEKMKPAPRILMLESCSHHRQADDIGTVKIPRLFRQMVRRDAEFIFSRRMPEKDELKDLDLVIMCASCMLTRTKVMTRLDAFRDAGVPVLNYGLFLAWANGLFPRALEPLEQ</sequence>
<dbReference type="NCBIfam" id="TIGR00231">
    <property type="entry name" value="small_GTP"/>
    <property type="match status" value="1"/>
</dbReference>
<dbReference type="OrthoDB" id="9811338at2"/>
<feature type="domain" description="Hydrogen maturase F tetramerization" evidence="3">
    <location>
        <begin position="283"/>
        <end position="396"/>
    </location>
</feature>
<evidence type="ECO:0000259" key="1">
    <source>
        <dbReference type="Pfam" id="PF01926"/>
    </source>
</evidence>
<dbReference type="RefSeq" id="WP_083052782.1">
    <property type="nucleotide sequence ID" value="NZ_MWQY01000026.1"/>
</dbReference>
<dbReference type="InterPro" id="IPR041606">
    <property type="entry name" value="HydF_dimer"/>
</dbReference>
<accession>A0A1Y1RTR4</accession>
<dbReference type="InterPro" id="IPR006073">
    <property type="entry name" value="GTP-bd"/>
</dbReference>
<dbReference type="PANTHER" id="PTHR42714:SF6">
    <property type="entry name" value="TRANSLATION INITIATION FACTOR IF-2"/>
    <property type="match status" value="1"/>
</dbReference>
<dbReference type="GO" id="GO:0030488">
    <property type="term" value="P:tRNA methylation"/>
    <property type="evidence" value="ECO:0007669"/>
    <property type="project" value="TreeGrafter"/>
</dbReference>
<dbReference type="InterPro" id="IPR040644">
    <property type="entry name" value="HydF_tetramer"/>
</dbReference>